<feature type="repeat" description="ANK" evidence="3">
    <location>
        <begin position="1287"/>
        <end position="1319"/>
    </location>
</feature>
<gene>
    <name evidence="6" type="primary">LOC111109309</name>
</gene>
<dbReference type="SMART" id="SM00248">
    <property type="entry name" value="ANK"/>
    <property type="match status" value="24"/>
</dbReference>
<dbReference type="Proteomes" id="UP000694844">
    <property type="component" value="Chromosome 8"/>
</dbReference>
<feature type="repeat" description="ANK" evidence="3">
    <location>
        <begin position="1187"/>
        <end position="1219"/>
    </location>
</feature>
<dbReference type="PANTHER" id="PTHR24171">
    <property type="entry name" value="ANKYRIN REPEAT DOMAIN-CONTAINING PROTEIN 39-RELATED"/>
    <property type="match status" value="1"/>
</dbReference>
<dbReference type="OrthoDB" id="7464126at2759"/>
<feature type="repeat" description="ANK" evidence="3">
    <location>
        <begin position="1454"/>
        <end position="1486"/>
    </location>
</feature>
<feature type="repeat" description="ANK" evidence="3">
    <location>
        <begin position="1421"/>
        <end position="1453"/>
    </location>
</feature>
<organism evidence="5 6">
    <name type="scientific">Crassostrea virginica</name>
    <name type="common">Eastern oyster</name>
    <dbReference type="NCBI Taxonomy" id="6565"/>
    <lineage>
        <taxon>Eukaryota</taxon>
        <taxon>Metazoa</taxon>
        <taxon>Spiralia</taxon>
        <taxon>Lophotrochozoa</taxon>
        <taxon>Mollusca</taxon>
        <taxon>Bivalvia</taxon>
        <taxon>Autobranchia</taxon>
        <taxon>Pteriomorphia</taxon>
        <taxon>Ostreida</taxon>
        <taxon>Ostreoidea</taxon>
        <taxon>Ostreidae</taxon>
        <taxon>Crassostrea</taxon>
    </lineage>
</organism>
<dbReference type="KEGG" id="cvn:111109309"/>
<feature type="repeat" description="ANK" evidence="3">
    <location>
        <begin position="1587"/>
        <end position="1619"/>
    </location>
</feature>
<dbReference type="PRINTS" id="PR01415">
    <property type="entry name" value="ANKYRIN"/>
</dbReference>
<feature type="repeat" description="ANK" evidence="3">
    <location>
        <begin position="1220"/>
        <end position="1252"/>
    </location>
</feature>
<keyword evidence="2 3" id="KW-0040">ANK repeat</keyword>
<feature type="repeat" description="ANK" evidence="3">
    <location>
        <begin position="1653"/>
        <end position="1685"/>
    </location>
</feature>
<evidence type="ECO:0000313" key="5">
    <source>
        <dbReference type="Proteomes" id="UP000694844"/>
    </source>
</evidence>
<feature type="repeat" description="ANK" evidence="3">
    <location>
        <begin position="1554"/>
        <end position="1586"/>
    </location>
</feature>
<dbReference type="GeneID" id="111109309"/>
<dbReference type="Pfam" id="PF20720">
    <property type="entry name" value="nSTAND3"/>
    <property type="match status" value="1"/>
</dbReference>
<feature type="domain" description="Novel STAND NTPase 3" evidence="4">
    <location>
        <begin position="571"/>
        <end position="725"/>
    </location>
</feature>
<feature type="repeat" description="ANK" evidence="3">
    <location>
        <begin position="1686"/>
        <end position="1718"/>
    </location>
</feature>
<feature type="repeat" description="ANK" evidence="3">
    <location>
        <begin position="1153"/>
        <end position="1185"/>
    </location>
</feature>
<name>A0A8B8BD23_CRAVI</name>
<feature type="repeat" description="ANK" evidence="3">
    <location>
        <begin position="1354"/>
        <end position="1386"/>
    </location>
</feature>
<feature type="repeat" description="ANK" evidence="3">
    <location>
        <begin position="1120"/>
        <end position="1152"/>
    </location>
</feature>
<dbReference type="Pfam" id="PF00023">
    <property type="entry name" value="Ank"/>
    <property type="match status" value="1"/>
</dbReference>
<feature type="repeat" description="ANK" evidence="3">
    <location>
        <begin position="1487"/>
        <end position="1519"/>
    </location>
</feature>
<feature type="repeat" description="ANK" evidence="3">
    <location>
        <begin position="1089"/>
        <end position="1121"/>
    </location>
</feature>
<sequence>MADNDDDYSLRNNFDILLNYLRKDVARLLTNVLKRQYGDVNGLKGSDMFESLENENKVEISKCSNFLVFPFSVLCDVLLKGNNHELNGNQPFYNDVSYLKDIWNTKITDNKDEKISSDFMQTFKNHIDEMSHRMIRKFGEEFVLKKIKFDHSFEATEHTNSSAQLGNNNEMKVNIGQNANSTFFIGQFGNENKIIFHLEDQRGYEVTTSGAVQCRMVLKSSQSSEWEQIKENATNLDIEDLNTKPALKENGITVKSINRGCLVVDFNTSRGGAPFKEKIGSIMHVLFEVLDIRSTLQHNNASEIQVKGYVYHPKEFNEPNKETVNELCIIRHLSWTSTTTNCDIDVYVSNWMKHLLQHDFSTNVGEHIELRIRRDTTYDEILKEEKTQMIREAIKTTPLELTKFDETGNTIDLSIQCTGNIAYSHFIEEDGPIVLITKTLFSMASPSLVRLSVLLDSSILNDVENDQGLVFCLSDSSKITDAVTNGKFMQIMTTLLGGKYCATLQNVRDLKIKAVLEDCKDGGNLIPQYTSDMEMLGTDEEIEEKEITEEGHGKESHNTLLEYWKKEDKPFHEIHSFPKILDRVQSQPITTIIGGPGTGKKATARHLALRLQTDSEFEIVPVHDVSEIKQYGHPKCKQLFILDDVIGVFAFEYEKIINLERYKERILNVLGKLSKIMFTCRKTVYIEASKLKSFVLNEEYIVDLDDSINSLNAEDRKQILNNHCKQNDVSLRPDELPNVFSTAESIMYPLLCKLFSSKSKYQALQREFFENPYICIHEEFDYLQGHKRIQYASLVLCMLCQNKITESMMKNEDSRFMKIKEKVFENCKISGRNSEISDALDDMINKFTIRTNEGYSLIHDRVYEVLAFHYGNKHQEDMLEYMSSSFVANKFINNDISDDIGDLQIKIHEKHYNAFAERLVRDLKSLELHAVFTNEAVKTQCICNAFIDELKKLSYIEIKKLFFHKKNKYDEFYRYIAEIHVGEIEWDRQRLLISDISGGSKIRAIRWVISYGHRQLLQFLFDHVTEHQESIRRVMDFEIPRENENGFIRNLQEQRLLLTLSCYSNDVEVVKLLLKYCDVECFDGSLNCRYEHPLVAACQVGHVQVVKELIQHGASIDVIGYTTPIHTASKAGHVDVVDLLIKCDADCNQSKKWGSTPLLEAAKAGHVDVVDLLIKGGADCNQKDKLWGSTPLHEALKAGHVDVVELLIKGGADCNQSDEYGRTPIYAASVSGHVDVVDLLIKGGADCNQKDKLRDRTPIYAASKAGHVDVVDLLIKGGADCNQRDEVGRTPIYAASVSGHVDVVDLLIKGGADCNQKDKLWGSTPLLEAAKAGHVDVVELLIKGGADCNQSDEYSRTPIYAASVSGHVDVVDLLIKGGADCNQKDKLRDRTPIYAASKVGNVDVVDLLIKGGADCNQRDEDGRTPIYAASKAGHVDVVDLLIKCGADCNQSDKWDRTPLYEAAKAGHVDVVELLIKGGADCNQSDEYSSAPIYAAPAGGHGDVVNLLIKGGADCNQSDKYGRTPIYAASVSGHVDVVDLLIKGGADCNQKDKLRDRTPIYAASKVGNVDVVDLLIKGGADCNQRYEDGRTPIYAASKAGHVDVVDLLIKCGADCNQSNKWDRTPLYEASRAGHVDVVNLLIKCGADCNQSDKWGITPHHEASRAGHVDVLNLLIKCGADCNQSDTWGITPLYEASRAGHVDVLNLLIKCGADCNQSDKWGITPLYEASRAGHVDVVNLLIKCGADCNQSDTWGITPLHEASRAGHRAVVDLLIKGRADPNQSDTGCRYLLHKASEASHGDRDDVMIKGGVDCNQLDISPLHASSKTPKVLLMSQDKSCVKSLSEHDADINKKDISGESPLFVALKDKPHAIADILLEHCAKSN</sequence>
<reference evidence="6" key="1">
    <citation type="submission" date="2025-08" db="UniProtKB">
        <authorList>
            <consortium name="RefSeq"/>
        </authorList>
    </citation>
    <scope>IDENTIFICATION</scope>
    <source>
        <tissue evidence="6">Whole sample</tissue>
    </source>
</reference>
<accession>A0A8B8BD23</accession>
<keyword evidence="5" id="KW-1185">Reference proteome</keyword>
<feature type="repeat" description="ANK" evidence="3">
    <location>
        <begin position="1719"/>
        <end position="1751"/>
    </location>
</feature>
<keyword evidence="1" id="KW-0677">Repeat</keyword>
<evidence type="ECO:0000256" key="2">
    <source>
        <dbReference type="ARBA" id="ARBA00023043"/>
    </source>
</evidence>
<dbReference type="PROSITE" id="PS50088">
    <property type="entry name" value="ANK_REPEAT"/>
    <property type="match status" value="21"/>
</dbReference>
<protein>
    <submittedName>
        <fullName evidence="6">Uncharacterized protein LOC111109309</fullName>
    </submittedName>
</protein>
<dbReference type="Pfam" id="PF13637">
    <property type="entry name" value="Ank_4"/>
    <property type="match status" value="1"/>
</dbReference>
<dbReference type="InterPro" id="IPR036770">
    <property type="entry name" value="Ankyrin_rpt-contain_sf"/>
</dbReference>
<dbReference type="SUPFAM" id="SSF48403">
    <property type="entry name" value="Ankyrin repeat"/>
    <property type="match status" value="3"/>
</dbReference>
<evidence type="ECO:0000259" key="4">
    <source>
        <dbReference type="Pfam" id="PF20720"/>
    </source>
</evidence>
<feature type="repeat" description="ANK" evidence="3">
    <location>
        <begin position="1254"/>
        <end position="1286"/>
    </location>
</feature>
<dbReference type="InterPro" id="IPR049050">
    <property type="entry name" value="nSTAND3"/>
</dbReference>
<dbReference type="RefSeq" id="XP_022301098.1">
    <property type="nucleotide sequence ID" value="XM_022445390.1"/>
</dbReference>
<feature type="repeat" description="ANK" evidence="3">
    <location>
        <begin position="1520"/>
        <end position="1552"/>
    </location>
</feature>
<dbReference type="InterPro" id="IPR027417">
    <property type="entry name" value="P-loop_NTPase"/>
</dbReference>
<evidence type="ECO:0000313" key="6">
    <source>
        <dbReference type="RefSeq" id="XP_022301098.1"/>
    </source>
</evidence>
<dbReference type="PANTHER" id="PTHR24171:SF9">
    <property type="entry name" value="ANKYRIN REPEAT DOMAIN-CONTAINING PROTEIN 39"/>
    <property type="match status" value="1"/>
</dbReference>
<evidence type="ECO:0000256" key="1">
    <source>
        <dbReference type="ARBA" id="ARBA00022737"/>
    </source>
</evidence>
<dbReference type="Pfam" id="PF12796">
    <property type="entry name" value="Ank_2"/>
    <property type="match status" value="6"/>
</dbReference>
<evidence type="ECO:0000256" key="3">
    <source>
        <dbReference type="PROSITE-ProRule" id="PRU00023"/>
    </source>
</evidence>
<dbReference type="PROSITE" id="PS50297">
    <property type="entry name" value="ANK_REP_REGION"/>
    <property type="match status" value="21"/>
</dbReference>
<feature type="repeat" description="ANK" evidence="3">
    <location>
        <begin position="1620"/>
        <end position="1652"/>
    </location>
</feature>
<dbReference type="SUPFAM" id="SSF52540">
    <property type="entry name" value="P-loop containing nucleoside triphosphate hydrolases"/>
    <property type="match status" value="1"/>
</dbReference>
<dbReference type="Pfam" id="PF13857">
    <property type="entry name" value="Ank_5"/>
    <property type="match status" value="1"/>
</dbReference>
<dbReference type="Gene3D" id="1.25.40.20">
    <property type="entry name" value="Ankyrin repeat-containing domain"/>
    <property type="match status" value="5"/>
</dbReference>
<feature type="repeat" description="ANK" evidence="3">
    <location>
        <begin position="1752"/>
        <end position="1784"/>
    </location>
</feature>
<proteinExistence type="predicted"/>
<feature type="repeat" description="ANK" evidence="3">
    <location>
        <begin position="1388"/>
        <end position="1420"/>
    </location>
</feature>
<dbReference type="InterPro" id="IPR002110">
    <property type="entry name" value="Ankyrin_rpt"/>
</dbReference>
<feature type="repeat" description="ANK" evidence="3">
    <location>
        <begin position="1321"/>
        <end position="1353"/>
    </location>
</feature>